<feature type="region of interest" description="Disordered" evidence="1">
    <location>
        <begin position="861"/>
        <end position="884"/>
    </location>
</feature>
<sequence length="1197" mass="128060">MVVALVATLLALAWLTHRASKLLAIPIPVLVKGLGLDIPAPPRVSLHNISADSIELHWSPPEKAGSVAKHIIQINGQNVGENERRDTSVVVTGLSPDQIYNVRVIAANSSNFQAPSPLIRLRTLRSADDNSRDGGTTPTSSGSVSGAATAGINSNMGSSTATAPEDMPTIHATDTLPHAPQSRRTSRRQHSPNTTEENLLATNGSTSHGASAGDAAASDATVQALTAELENIQRETEELEAQFASQEEEHKAAEALLLAELEGVREKKKEEDTIRSQLRTETRTLEDAKRAAEAQRSKVEKALKIRQDEIARMQEDCIRWDEEREAALEALHKLEDEAEERKQEAEDMNKNKKKDLEPILSELSSLEEEIRTLSQSIKAINDEEEKLKEKELDEKSKANDTNDPVLAVLPGVPSLPRGTSFPGESEDARVEREWQARFKALELRYMEILGHFRAAQDEFFRSDHQLRAWHARRASLPAPPSAAPAPTESPNVKGKSKQRRNRTRKNRTQTVSSPLSVYPMADLPYMPPTALNQPPTPSSTTAPTQTSPPLPSLLPAAPLFNYPSGPDPLFSPGVDKLTTGAPMSPTADSLLPSNLFMSMDEAPPSPKGSTYLLDAQTFPTSENVQPLIPATQSPVSSNSMSNSQLSSPRTSFPQFPVFSTDDSQRLNRSNSISSVNNSLRGIPPPSQEEPAQPKKMFPNLFNFTRPRGKTLSTEPPAIGSLKPSHSQSFPKQEESESGLDPIGTRRRSGSHGTSSWMNASALGFLSNSTNIKRTLNNANGSRSSFNHFDPESDPLEPSRLLSKEPISPRPSSISSFGESILPKPSADFSRFGWSARETSTPARGSSLAASWTDIPNVNNSSSLLNPSLPPSPQTSPPHSHPSRLAKIFSSNKTNNASGLMPNSAGAVGQPVLTNAKLNPTAPTFDTYNTGSSPSSNFHAETQSLNTESSFASSASLDQLGLTTSITSIDKESGSSSAGGGGKESLLSRIGLSRKGSHTKLVGSSSGNTSSPKLGSPAKFTISSPFKKEGGLFSRKKGDNAATTPTADVIDEEAGGLSGLGIPSLDALMPGSVISVDGNNGKDKEKEGKEGKEGKSSSGKKGHGSSGSIGSASELFGSWRRESSEVLSSPFKKEGGFFGVIGGNKKKRGNIQVDAMTSTSELEEEEGGLFHDRERDRDRDREREMPAAGGAGATAGGN</sequence>
<dbReference type="AlphaFoldDB" id="A0AAV9UB44"/>
<comment type="caution">
    <text evidence="4">The sequence shown here is derived from an EMBL/GenBank/DDBJ whole genome shotgun (WGS) entry which is preliminary data.</text>
</comment>
<feature type="compositionally biased region" description="Low complexity" evidence="1">
    <location>
        <begin position="667"/>
        <end position="678"/>
    </location>
</feature>
<dbReference type="EMBL" id="JAVHNQ010000009">
    <property type="protein sequence ID" value="KAK6338832.1"/>
    <property type="molecule type" value="Genomic_DNA"/>
</dbReference>
<evidence type="ECO:0000256" key="2">
    <source>
        <dbReference type="SAM" id="SignalP"/>
    </source>
</evidence>
<evidence type="ECO:0000313" key="4">
    <source>
        <dbReference type="EMBL" id="KAK6338832.1"/>
    </source>
</evidence>
<evidence type="ECO:0000256" key="1">
    <source>
        <dbReference type="SAM" id="MobiDB-lite"/>
    </source>
</evidence>
<feature type="compositionally biased region" description="Basic and acidic residues" evidence="1">
    <location>
        <begin position="1167"/>
        <end position="1184"/>
    </location>
</feature>
<dbReference type="InterPro" id="IPR003961">
    <property type="entry name" value="FN3_dom"/>
</dbReference>
<dbReference type="Pfam" id="PF00041">
    <property type="entry name" value="fn3"/>
    <property type="match status" value="1"/>
</dbReference>
<feature type="compositionally biased region" description="Basic and acidic residues" evidence="1">
    <location>
        <begin position="1079"/>
        <end position="1094"/>
    </location>
</feature>
<feature type="compositionally biased region" description="Basic residues" evidence="1">
    <location>
        <begin position="494"/>
        <end position="507"/>
    </location>
</feature>
<keyword evidence="2" id="KW-0732">Signal</keyword>
<dbReference type="CDD" id="cd00063">
    <property type="entry name" value="FN3"/>
    <property type="match status" value="1"/>
</dbReference>
<feature type="compositionally biased region" description="Basic and acidic residues" evidence="1">
    <location>
        <begin position="388"/>
        <end position="400"/>
    </location>
</feature>
<dbReference type="InterPro" id="IPR013783">
    <property type="entry name" value="Ig-like_fold"/>
</dbReference>
<feature type="region of interest" description="Disordered" evidence="1">
    <location>
        <begin position="474"/>
        <end position="559"/>
    </location>
</feature>
<feature type="region of interest" description="Disordered" evidence="1">
    <location>
        <begin position="336"/>
        <end position="356"/>
    </location>
</feature>
<evidence type="ECO:0000259" key="3">
    <source>
        <dbReference type="PROSITE" id="PS50853"/>
    </source>
</evidence>
<name>A0AAV9UB44_9PEZI</name>
<feature type="compositionally biased region" description="Gly residues" evidence="1">
    <location>
        <begin position="1188"/>
        <end position="1197"/>
    </location>
</feature>
<feature type="compositionally biased region" description="Polar residues" evidence="1">
    <location>
        <begin position="191"/>
        <end position="208"/>
    </location>
</feature>
<dbReference type="Proteomes" id="UP001375240">
    <property type="component" value="Unassembled WGS sequence"/>
</dbReference>
<feature type="compositionally biased region" description="Low complexity" evidence="1">
    <location>
        <begin position="632"/>
        <end position="648"/>
    </location>
</feature>
<feature type="chain" id="PRO_5043900395" description="Fibronectin type-III domain-containing protein" evidence="2">
    <location>
        <begin position="25"/>
        <end position="1197"/>
    </location>
</feature>
<feature type="compositionally biased region" description="Polar residues" evidence="1">
    <location>
        <begin position="152"/>
        <end position="162"/>
    </location>
</feature>
<feature type="region of interest" description="Disordered" evidence="1">
    <location>
        <begin position="922"/>
        <end position="943"/>
    </location>
</feature>
<feature type="region of interest" description="Disordered" evidence="1">
    <location>
        <begin position="388"/>
        <end position="429"/>
    </location>
</feature>
<dbReference type="SUPFAM" id="SSF49265">
    <property type="entry name" value="Fibronectin type III"/>
    <property type="match status" value="1"/>
</dbReference>
<dbReference type="SMART" id="SM00060">
    <property type="entry name" value="FN3"/>
    <property type="match status" value="1"/>
</dbReference>
<proteinExistence type="predicted"/>
<feature type="region of interest" description="Disordered" evidence="1">
    <location>
        <begin position="126"/>
        <end position="218"/>
    </location>
</feature>
<feature type="compositionally biased region" description="Polar residues" evidence="1">
    <location>
        <begin position="775"/>
        <end position="786"/>
    </location>
</feature>
<evidence type="ECO:0000313" key="5">
    <source>
        <dbReference type="Proteomes" id="UP001375240"/>
    </source>
</evidence>
<feature type="region of interest" description="Disordered" evidence="1">
    <location>
        <begin position="630"/>
        <end position="754"/>
    </location>
</feature>
<feature type="compositionally biased region" description="Pro residues" evidence="1">
    <location>
        <begin position="867"/>
        <end position="879"/>
    </location>
</feature>
<dbReference type="PROSITE" id="PS50853">
    <property type="entry name" value="FN3"/>
    <property type="match status" value="1"/>
</dbReference>
<feature type="compositionally biased region" description="Low complexity" evidence="1">
    <location>
        <begin position="803"/>
        <end position="819"/>
    </location>
</feature>
<dbReference type="InterPro" id="IPR036116">
    <property type="entry name" value="FN3_sf"/>
</dbReference>
<keyword evidence="5" id="KW-1185">Reference proteome</keyword>
<gene>
    <name evidence="4" type="ORF">TWF696_009640</name>
</gene>
<feature type="compositionally biased region" description="Polar residues" evidence="1">
    <location>
        <begin position="1001"/>
        <end position="1012"/>
    </location>
</feature>
<accession>A0AAV9UB44</accession>
<feature type="region of interest" description="Disordered" evidence="1">
    <location>
        <begin position="775"/>
        <end position="819"/>
    </location>
</feature>
<feature type="compositionally biased region" description="Low complexity" evidence="1">
    <location>
        <begin position="134"/>
        <end position="151"/>
    </location>
</feature>
<reference evidence="4 5" key="1">
    <citation type="submission" date="2019-10" db="EMBL/GenBank/DDBJ databases">
        <authorList>
            <person name="Palmer J.M."/>
        </authorList>
    </citation>
    <scope>NUCLEOTIDE SEQUENCE [LARGE SCALE GENOMIC DNA]</scope>
    <source>
        <strain evidence="4 5">TWF696</strain>
    </source>
</reference>
<feature type="domain" description="Fibronectin type-III" evidence="3">
    <location>
        <begin position="40"/>
        <end position="126"/>
    </location>
</feature>
<feature type="compositionally biased region" description="Low complexity" evidence="1">
    <location>
        <begin position="209"/>
        <end position="218"/>
    </location>
</feature>
<feature type="region of interest" description="Disordered" evidence="1">
    <location>
        <begin position="992"/>
        <end position="1197"/>
    </location>
</feature>
<protein>
    <recommendedName>
        <fullName evidence="3">Fibronectin type-III domain-containing protein</fullName>
    </recommendedName>
</protein>
<dbReference type="Gene3D" id="2.60.40.10">
    <property type="entry name" value="Immunoglobulins"/>
    <property type="match status" value="1"/>
</dbReference>
<organism evidence="4 5">
    <name type="scientific">Orbilia brochopaga</name>
    <dbReference type="NCBI Taxonomy" id="3140254"/>
    <lineage>
        <taxon>Eukaryota</taxon>
        <taxon>Fungi</taxon>
        <taxon>Dikarya</taxon>
        <taxon>Ascomycota</taxon>
        <taxon>Pezizomycotina</taxon>
        <taxon>Orbiliomycetes</taxon>
        <taxon>Orbiliales</taxon>
        <taxon>Orbiliaceae</taxon>
        <taxon>Orbilia</taxon>
    </lineage>
</organism>
<feature type="signal peptide" evidence="2">
    <location>
        <begin position="1"/>
        <end position="24"/>
    </location>
</feature>